<feature type="signal peptide" evidence="1">
    <location>
        <begin position="1"/>
        <end position="24"/>
    </location>
</feature>
<feature type="chain" id="PRO_5002045132" evidence="1">
    <location>
        <begin position="25"/>
        <end position="48"/>
    </location>
</feature>
<evidence type="ECO:0000313" key="2">
    <source>
        <dbReference type="EMBL" id="JAD90753.1"/>
    </source>
</evidence>
<accession>A0A0A9DVM8</accession>
<organism evidence="2">
    <name type="scientific">Arundo donax</name>
    <name type="common">Giant reed</name>
    <name type="synonym">Donax arundinaceus</name>
    <dbReference type="NCBI Taxonomy" id="35708"/>
    <lineage>
        <taxon>Eukaryota</taxon>
        <taxon>Viridiplantae</taxon>
        <taxon>Streptophyta</taxon>
        <taxon>Embryophyta</taxon>
        <taxon>Tracheophyta</taxon>
        <taxon>Spermatophyta</taxon>
        <taxon>Magnoliopsida</taxon>
        <taxon>Liliopsida</taxon>
        <taxon>Poales</taxon>
        <taxon>Poaceae</taxon>
        <taxon>PACMAD clade</taxon>
        <taxon>Arundinoideae</taxon>
        <taxon>Arundineae</taxon>
        <taxon>Arundo</taxon>
    </lineage>
</organism>
<sequence>MRRLELRWLMGLMTLRSWLVSLRCSSRSMSSVMDVAILRQRFSSRRLR</sequence>
<protein>
    <submittedName>
        <fullName evidence="2">eIF5</fullName>
    </submittedName>
</protein>
<evidence type="ECO:0000256" key="1">
    <source>
        <dbReference type="SAM" id="SignalP"/>
    </source>
</evidence>
<proteinExistence type="predicted"/>
<dbReference type="AlphaFoldDB" id="A0A0A9DVM8"/>
<keyword evidence="1" id="KW-0732">Signal</keyword>
<reference evidence="2" key="1">
    <citation type="submission" date="2014-09" db="EMBL/GenBank/DDBJ databases">
        <authorList>
            <person name="Magalhaes I.L.F."/>
            <person name="Oliveira U."/>
            <person name="Santos F.R."/>
            <person name="Vidigal T.H.D.A."/>
            <person name="Brescovit A.D."/>
            <person name="Santos A.J."/>
        </authorList>
    </citation>
    <scope>NUCLEOTIDE SEQUENCE</scope>
    <source>
        <tissue evidence="2">Shoot tissue taken approximately 20 cm above the soil surface</tissue>
    </source>
</reference>
<dbReference type="EMBL" id="GBRH01207142">
    <property type="protein sequence ID" value="JAD90753.1"/>
    <property type="molecule type" value="Transcribed_RNA"/>
</dbReference>
<name>A0A0A9DVM8_ARUDO</name>
<reference evidence="2" key="2">
    <citation type="journal article" date="2015" name="Data Brief">
        <title>Shoot transcriptome of the giant reed, Arundo donax.</title>
        <authorList>
            <person name="Barrero R.A."/>
            <person name="Guerrero F.D."/>
            <person name="Moolhuijzen P."/>
            <person name="Goolsby J.A."/>
            <person name="Tidwell J."/>
            <person name="Bellgard S.E."/>
            <person name="Bellgard M.I."/>
        </authorList>
    </citation>
    <scope>NUCLEOTIDE SEQUENCE</scope>
    <source>
        <tissue evidence="2">Shoot tissue taken approximately 20 cm above the soil surface</tissue>
    </source>
</reference>